<organism evidence="1 2">
    <name type="scientific">Salinirubellus salinus</name>
    <dbReference type="NCBI Taxonomy" id="1364945"/>
    <lineage>
        <taxon>Archaea</taxon>
        <taxon>Methanobacteriati</taxon>
        <taxon>Methanobacteriota</taxon>
        <taxon>Stenosarchaea group</taxon>
        <taxon>Halobacteria</taxon>
        <taxon>Halobacteriales</taxon>
        <taxon>Natronomonadaceae</taxon>
        <taxon>Salinirubellus</taxon>
    </lineage>
</organism>
<proteinExistence type="predicted"/>
<evidence type="ECO:0000313" key="2">
    <source>
        <dbReference type="Proteomes" id="UP001057580"/>
    </source>
</evidence>
<gene>
    <name evidence="1" type="ORF">N0B31_01845</name>
</gene>
<dbReference type="KEGG" id="ssai:N0B31_01845"/>
<accession>A0A9E7R3F7</accession>
<sequence length="86" mass="9693">MDIVDREGVHVETAFLWAFEGTDYILTYFEAEEAARVREVYDAEMDAAEHEFVEAFAEVVAGAPEPLDAEPLYRIARPGRPTDEAN</sequence>
<dbReference type="Proteomes" id="UP001057580">
    <property type="component" value="Chromosome"/>
</dbReference>
<keyword evidence="2" id="KW-1185">Reference proteome</keyword>
<dbReference type="InterPro" id="IPR046174">
    <property type="entry name" value="DUF6176"/>
</dbReference>
<dbReference type="AlphaFoldDB" id="A0A9E7R3F7"/>
<name>A0A9E7R3F7_9EURY</name>
<dbReference type="Pfam" id="PF19673">
    <property type="entry name" value="DUF6176"/>
    <property type="match status" value="1"/>
</dbReference>
<protein>
    <submittedName>
        <fullName evidence="1">DUF6176 family protein</fullName>
    </submittedName>
</protein>
<evidence type="ECO:0000313" key="1">
    <source>
        <dbReference type="EMBL" id="UWM55034.1"/>
    </source>
</evidence>
<reference evidence="1" key="1">
    <citation type="submission" date="2022-09" db="EMBL/GenBank/DDBJ databases">
        <title>Diverse halophilic archaea isolated from saline environments.</title>
        <authorList>
            <person name="Cui H.-L."/>
        </authorList>
    </citation>
    <scope>NUCLEOTIDE SEQUENCE</scope>
    <source>
        <strain evidence="1">ZS-35-S2</strain>
    </source>
</reference>
<dbReference type="EMBL" id="CP104003">
    <property type="protein sequence ID" value="UWM55034.1"/>
    <property type="molecule type" value="Genomic_DNA"/>
</dbReference>